<feature type="compositionally biased region" description="Polar residues" evidence="4">
    <location>
        <begin position="65"/>
        <end position="78"/>
    </location>
</feature>
<feature type="region of interest" description="Disordered" evidence="4">
    <location>
        <begin position="49"/>
        <end position="109"/>
    </location>
</feature>
<evidence type="ECO:0000259" key="5">
    <source>
        <dbReference type="PROSITE" id="PS51084"/>
    </source>
</evidence>
<accession>A0A6G1BN08</accession>
<dbReference type="GO" id="GO:0047627">
    <property type="term" value="F:adenylylsulfatase activity"/>
    <property type="evidence" value="ECO:0007669"/>
    <property type="project" value="TreeGrafter"/>
</dbReference>
<dbReference type="PANTHER" id="PTHR47670">
    <property type="entry name" value="ADENYLYLSULFATASE HINT3"/>
    <property type="match status" value="1"/>
</dbReference>
<evidence type="ECO:0000313" key="7">
    <source>
        <dbReference type="Proteomes" id="UP000479710"/>
    </source>
</evidence>
<reference evidence="6 7" key="1">
    <citation type="submission" date="2019-11" db="EMBL/GenBank/DDBJ databases">
        <title>Whole genome sequence of Oryza granulata.</title>
        <authorList>
            <person name="Li W."/>
        </authorList>
    </citation>
    <scope>NUCLEOTIDE SEQUENCE [LARGE SCALE GENOMIC DNA]</scope>
    <source>
        <strain evidence="7">cv. Menghai</strain>
        <tissue evidence="6">Leaf</tissue>
    </source>
</reference>
<dbReference type="InterPro" id="IPR036265">
    <property type="entry name" value="HIT-like_sf"/>
</dbReference>
<feature type="region of interest" description="Disordered" evidence="4">
    <location>
        <begin position="1"/>
        <end position="33"/>
    </location>
</feature>
<feature type="active site" description="Tele-AMP-histidine intermediate" evidence="1">
    <location>
        <position position="264"/>
    </location>
</feature>
<proteinExistence type="predicted"/>
<dbReference type="Pfam" id="PF01230">
    <property type="entry name" value="HIT"/>
    <property type="match status" value="1"/>
</dbReference>
<protein>
    <recommendedName>
        <fullName evidence="5">HIT domain-containing protein</fullName>
    </recommendedName>
</protein>
<dbReference type="PRINTS" id="PR00332">
    <property type="entry name" value="HISTRIAD"/>
</dbReference>
<dbReference type="InterPro" id="IPR019808">
    <property type="entry name" value="Histidine_triad_CS"/>
</dbReference>
<gene>
    <name evidence="6" type="ORF">E2562_017783</name>
</gene>
<dbReference type="InterPro" id="IPR011146">
    <property type="entry name" value="HIT-like"/>
</dbReference>
<dbReference type="SUPFAM" id="SSF54197">
    <property type="entry name" value="HIT-like"/>
    <property type="match status" value="1"/>
</dbReference>
<dbReference type="AlphaFoldDB" id="A0A6G1BN08"/>
<evidence type="ECO:0000256" key="2">
    <source>
        <dbReference type="PIRSR" id="PIRSR601310-3"/>
    </source>
</evidence>
<dbReference type="PROSITE" id="PS51084">
    <property type="entry name" value="HIT_2"/>
    <property type="match status" value="1"/>
</dbReference>
<dbReference type="FunFam" id="3.30.428.10:FF:000023">
    <property type="entry name" value="Adenylylsulfatase HINT3"/>
    <property type="match status" value="1"/>
</dbReference>
<dbReference type="Proteomes" id="UP000479710">
    <property type="component" value="Unassembled WGS sequence"/>
</dbReference>
<feature type="compositionally biased region" description="Pro residues" evidence="4">
    <location>
        <begin position="93"/>
        <end position="104"/>
    </location>
</feature>
<comment type="caution">
    <text evidence="6">The sequence shown here is derived from an EMBL/GenBank/DDBJ whole genome shotgun (WGS) entry which is preliminary data.</text>
</comment>
<dbReference type="GO" id="GO:0006790">
    <property type="term" value="P:sulfur compound metabolic process"/>
    <property type="evidence" value="ECO:0007669"/>
    <property type="project" value="TreeGrafter"/>
</dbReference>
<keyword evidence="7" id="KW-1185">Reference proteome</keyword>
<feature type="short sequence motif" description="Histidine triad motif" evidence="2 3">
    <location>
        <begin position="262"/>
        <end position="266"/>
    </location>
</feature>
<dbReference type="InterPro" id="IPR001310">
    <property type="entry name" value="Histidine_triad_HIT"/>
</dbReference>
<dbReference type="PROSITE" id="PS00892">
    <property type="entry name" value="HIT_1"/>
    <property type="match status" value="1"/>
</dbReference>
<name>A0A6G1BN08_9ORYZ</name>
<dbReference type="EMBL" id="SPHZ02000012">
    <property type="protein sequence ID" value="KAF0888783.1"/>
    <property type="molecule type" value="Genomic_DNA"/>
</dbReference>
<evidence type="ECO:0000256" key="3">
    <source>
        <dbReference type="PROSITE-ProRule" id="PRU00464"/>
    </source>
</evidence>
<sequence>MSVGVTIPPREILTPQHQTNPGGPDQVTRRPSGRENTYWTHLSVRYTWGPLGLRDPTPPDKTQRPHTQGSNPSLSLSSRRARTPKHAHARARAPPPPHPAPMSPPSGSRALVTERRLGVLLSHLRPCALPVARRGLDDLRVREAEAETGVAASPCAGDEKGEPSGGEHCVFCEIVKGNKPAYKLYEDDVCLCILDIKPLSTGHSLIIPKSHFPSLQATPPSVIAAICCKLPFLSNAIVKATQCDAFNVLVNNGKVAGQVIFHTHVHIIPRRKGDNLWSSETYKRNPIKHNQETKDLVSGIKELLFSPEDDRNEGSTIPKEL</sequence>
<evidence type="ECO:0000256" key="1">
    <source>
        <dbReference type="PIRSR" id="PIRSR601310-1"/>
    </source>
</evidence>
<dbReference type="PANTHER" id="PTHR47670:SF1">
    <property type="entry name" value="ADENYLYLSULFATASE HINT3"/>
    <property type="match status" value="1"/>
</dbReference>
<dbReference type="Gene3D" id="3.30.428.10">
    <property type="entry name" value="HIT-like"/>
    <property type="match status" value="1"/>
</dbReference>
<feature type="domain" description="HIT" evidence="5">
    <location>
        <begin position="170"/>
        <end position="277"/>
    </location>
</feature>
<feature type="compositionally biased region" description="Basic residues" evidence="4">
    <location>
        <begin position="79"/>
        <end position="91"/>
    </location>
</feature>
<dbReference type="GO" id="GO:0009150">
    <property type="term" value="P:purine ribonucleotide metabolic process"/>
    <property type="evidence" value="ECO:0007669"/>
    <property type="project" value="TreeGrafter"/>
</dbReference>
<dbReference type="OrthoDB" id="672793at2759"/>
<organism evidence="6 7">
    <name type="scientific">Oryza meyeriana var. granulata</name>
    <dbReference type="NCBI Taxonomy" id="110450"/>
    <lineage>
        <taxon>Eukaryota</taxon>
        <taxon>Viridiplantae</taxon>
        <taxon>Streptophyta</taxon>
        <taxon>Embryophyta</taxon>
        <taxon>Tracheophyta</taxon>
        <taxon>Spermatophyta</taxon>
        <taxon>Magnoliopsida</taxon>
        <taxon>Liliopsida</taxon>
        <taxon>Poales</taxon>
        <taxon>Poaceae</taxon>
        <taxon>BOP clade</taxon>
        <taxon>Oryzoideae</taxon>
        <taxon>Oryzeae</taxon>
        <taxon>Oryzinae</taxon>
        <taxon>Oryza</taxon>
        <taxon>Oryza meyeriana</taxon>
    </lineage>
</organism>
<evidence type="ECO:0000313" key="6">
    <source>
        <dbReference type="EMBL" id="KAF0888783.1"/>
    </source>
</evidence>
<evidence type="ECO:0000256" key="4">
    <source>
        <dbReference type="SAM" id="MobiDB-lite"/>
    </source>
</evidence>